<dbReference type="AlphaFoldDB" id="A0A944M4T5"/>
<dbReference type="Gene3D" id="3.20.20.70">
    <property type="entry name" value="Aldolase class I"/>
    <property type="match status" value="1"/>
</dbReference>
<evidence type="ECO:0000256" key="8">
    <source>
        <dbReference type="ARBA" id="ARBA00022723"/>
    </source>
</evidence>
<dbReference type="SFLD" id="SFLDS00029">
    <property type="entry name" value="Radical_SAM"/>
    <property type="match status" value="1"/>
</dbReference>
<proteinExistence type="inferred from homology"/>
<dbReference type="GO" id="GO:0046872">
    <property type="term" value="F:metal ion binding"/>
    <property type="evidence" value="ECO:0007669"/>
    <property type="project" value="UniProtKB-KW"/>
</dbReference>
<organism evidence="17 18">
    <name type="scientific">Candidatus Thiodiazotropha taylori</name>
    <dbReference type="NCBI Taxonomy" id="2792791"/>
    <lineage>
        <taxon>Bacteria</taxon>
        <taxon>Pseudomonadati</taxon>
        <taxon>Pseudomonadota</taxon>
        <taxon>Gammaproteobacteria</taxon>
        <taxon>Chromatiales</taxon>
        <taxon>Sedimenticolaceae</taxon>
        <taxon>Candidatus Thiodiazotropha</taxon>
    </lineage>
</organism>
<dbReference type="InterPro" id="IPR007197">
    <property type="entry name" value="rSAM"/>
</dbReference>
<dbReference type="GO" id="GO:0016853">
    <property type="term" value="F:isomerase activity"/>
    <property type="evidence" value="ECO:0007669"/>
    <property type="project" value="UniProtKB-KW"/>
</dbReference>
<keyword evidence="7" id="KW-0949">S-adenosyl-L-methionine</keyword>
<dbReference type="InterPro" id="IPR058240">
    <property type="entry name" value="rSAM_sf"/>
</dbReference>
<evidence type="ECO:0000256" key="6">
    <source>
        <dbReference type="ARBA" id="ARBA00022485"/>
    </source>
</evidence>
<gene>
    <name evidence="17" type="primary">epmB</name>
    <name evidence="17" type="ORF">KME65_03620</name>
</gene>
<dbReference type="InterPro" id="IPR013785">
    <property type="entry name" value="Aldolase_TIM"/>
</dbReference>
<evidence type="ECO:0000259" key="16">
    <source>
        <dbReference type="PROSITE" id="PS51918"/>
    </source>
</evidence>
<dbReference type="PROSITE" id="PS51918">
    <property type="entry name" value="RADICAL_SAM"/>
    <property type="match status" value="1"/>
</dbReference>
<evidence type="ECO:0000256" key="13">
    <source>
        <dbReference type="ARBA" id="ARBA00030756"/>
    </source>
</evidence>
<evidence type="ECO:0000313" key="17">
    <source>
        <dbReference type="EMBL" id="MBT2988031.1"/>
    </source>
</evidence>
<dbReference type="PANTHER" id="PTHR30538:SF1">
    <property type="entry name" value="L-LYSINE 2,3-AMINOMUTASE"/>
    <property type="match status" value="1"/>
</dbReference>
<comment type="cofactor">
    <cofactor evidence="2 15">
        <name>pyridoxal 5'-phosphate</name>
        <dbReference type="ChEBI" id="CHEBI:597326"/>
    </cofactor>
</comment>
<comment type="cofactor">
    <cofactor evidence="3">
        <name>[4Fe-4S] cluster</name>
        <dbReference type="ChEBI" id="CHEBI:49883"/>
    </cofactor>
</comment>
<reference evidence="17 18" key="1">
    <citation type="submission" date="2021-05" db="EMBL/GenBank/DDBJ databases">
        <title>Genetic and Functional Diversity in Clade A Lucinid endosymbionts from the Bahamas.</title>
        <authorList>
            <person name="Giani N.M."/>
            <person name="Engel A.S."/>
            <person name="Campbell B.J."/>
        </authorList>
    </citation>
    <scope>NUCLEOTIDE SEQUENCE [LARGE SCALE GENOMIC DNA]</scope>
    <source>
        <strain evidence="17">LUC16012Gg_MoonRockCtena</strain>
    </source>
</reference>
<feature type="domain" description="Radical SAM core" evidence="16">
    <location>
        <begin position="116"/>
        <end position="341"/>
    </location>
</feature>
<dbReference type="EMBL" id="JAHHGM010000002">
    <property type="protein sequence ID" value="MBT2988031.1"/>
    <property type="molecule type" value="Genomic_DNA"/>
</dbReference>
<keyword evidence="8 14" id="KW-0479">Metal-binding</keyword>
<dbReference type="PANTHER" id="PTHR30538">
    <property type="entry name" value="LYSINE 2,3-AMINOMUTASE-RELATED"/>
    <property type="match status" value="1"/>
</dbReference>
<evidence type="ECO:0000256" key="5">
    <source>
        <dbReference type="ARBA" id="ARBA00022363"/>
    </source>
</evidence>
<evidence type="ECO:0000256" key="4">
    <source>
        <dbReference type="ARBA" id="ARBA00008703"/>
    </source>
</evidence>
<evidence type="ECO:0000313" key="18">
    <source>
        <dbReference type="Proteomes" id="UP000770889"/>
    </source>
</evidence>
<dbReference type="Pfam" id="PF04055">
    <property type="entry name" value="Radical_SAM"/>
    <property type="match status" value="1"/>
</dbReference>
<dbReference type="GO" id="GO:0051539">
    <property type="term" value="F:4 iron, 4 sulfur cluster binding"/>
    <property type="evidence" value="ECO:0007669"/>
    <property type="project" value="UniProtKB-KW"/>
</dbReference>
<dbReference type="InterPro" id="IPR003739">
    <property type="entry name" value="Lys_aminomutase/Glu_NH3_mut"/>
</dbReference>
<evidence type="ECO:0000256" key="15">
    <source>
        <dbReference type="PIRSR" id="PIRSR603739-50"/>
    </source>
</evidence>
<dbReference type="CDD" id="cd01335">
    <property type="entry name" value="Radical_SAM"/>
    <property type="match status" value="1"/>
</dbReference>
<dbReference type="NCBIfam" id="TIGR03821">
    <property type="entry name" value="EFP_modif_epmB"/>
    <property type="match status" value="1"/>
</dbReference>
<feature type="binding site" evidence="14">
    <location>
        <position position="131"/>
    </location>
    <ligand>
        <name>[4Fe-4S] cluster</name>
        <dbReference type="ChEBI" id="CHEBI:49883"/>
        <note>4Fe-4S-S-AdoMet</note>
    </ligand>
</feature>
<dbReference type="SFLD" id="SFLDG01070">
    <property type="entry name" value="PLP-dependent"/>
    <property type="match status" value="1"/>
</dbReference>
<keyword evidence="10" id="KW-0408">Iron</keyword>
<evidence type="ECO:0000256" key="1">
    <source>
        <dbReference type="ARBA" id="ARBA00001352"/>
    </source>
</evidence>
<feature type="modified residue" description="N6-(pyridoxal phosphate)lysine" evidence="15">
    <location>
        <position position="343"/>
    </location>
</feature>
<dbReference type="Proteomes" id="UP000770889">
    <property type="component" value="Unassembled WGS sequence"/>
</dbReference>
<evidence type="ECO:0000256" key="9">
    <source>
        <dbReference type="ARBA" id="ARBA00022898"/>
    </source>
</evidence>
<keyword evidence="12" id="KW-0413">Isomerase</keyword>
<feature type="binding site" evidence="14">
    <location>
        <position position="138"/>
    </location>
    <ligand>
        <name>[4Fe-4S] cluster</name>
        <dbReference type="ChEBI" id="CHEBI:49883"/>
        <note>4Fe-4S-S-AdoMet</note>
    </ligand>
</feature>
<keyword evidence="11 14" id="KW-0411">Iron-sulfur</keyword>
<evidence type="ECO:0000256" key="3">
    <source>
        <dbReference type="ARBA" id="ARBA00001966"/>
    </source>
</evidence>
<name>A0A944M4T5_9GAMM</name>
<keyword evidence="9 15" id="KW-0663">Pyridoxal phosphate</keyword>
<evidence type="ECO:0000256" key="14">
    <source>
        <dbReference type="PIRSR" id="PIRSR004911-1"/>
    </source>
</evidence>
<sequence>MTSSPNLSIAAHIIPETGSSVQTPDWQKALAGGFSRVADLLEYLQIDPSAVSDHTRANAQFPLRVPREFASLMTKGDPRDPLLLQILPTASEMAQATGFSIDPVGDNQAKQVPGVLQKYHGRILVIATGACAIHCRYCFRRHYPYAGATAGERQWSEILDYLQAHPEIDEVILSGGDPLMASDRKLERWLQRLASLPQVKRLRIHTRLPVVLPQRITPELLAMLEKCTLDTLMVIHVNHPNELSPAVAGALRAVRAAGATLLNQSVLLRGINDSCDTLVRLSTRLFEIGVMPYYLHLLDRVEGAAHFELDEAASRRLQRQLLSKLPGYLMPRMVRETAGIPYKRPI</sequence>
<evidence type="ECO:0000256" key="10">
    <source>
        <dbReference type="ARBA" id="ARBA00023004"/>
    </source>
</evidence>
<feature type="binding site" evidence="14">
    <location>
        <position position="135"/>
    </location>
    <ligand>
        <name>[4Fe-4S] cluster</name>
        <dbReference type="ChEBI" id="CHEBI:49883"/>
        <note>4Fe-4S-S-AdoMet</note>
    </ligand>
</feature>
<evidence type="ECO:0000256" key="7">
    <source>
        <dbReference type="ARBA" id="ARBA00022691"/>
    </source>
</evidence>
<keyword evidence="6 14" id="KW-0004">4Fe-4S</keyword>
<dbReference type="NCBIfam" id="TIGR00238">
    <property type="entry name" value="KamA family radical SAM protein"/>
    <property type="match status" value="1"/>
</dbReference>
<dbReference type="PIRSF" id="PIRSF004911">
    <property type="entry name" value="DUF160"/>
    <property type="match status" value="1"/>
</dbReference>
<comment type="caution">
    <text evidence="17">The sequence shown here is derived from an EMBL/GenBank/DDBJ whole genome shotgun (WGS) entry which is preliminary data.</text>
</comment>
<evidence type="ECO:0000256" key="2">
    <source>
        <dbReference type="ARBA" id="ARBA00001933"/>
    </source>
</evidence>
<evidence type="ECO:0000256" key="12">
    <source>
        <dbReference type="ARBA" id="ARBA00023235"/>
    </source>
</evidence>
<dbReference type="SFLD" id="SFLDF00314">
    <property type="entry name" value="L-lysine_2_3-aminomutase_(yjeK"/>
    <property type="match status" value="1"/>
</dbReference>
<evidence type="ECO:0000256" key="11">
    <source>
        <dbReference type="ARBA" id="ARBA00023014"/>
    </source>
</evidence>
<protein>
    <recommendedName>
        <fullName evidence="5">L-lysine 2,3-aminomutase</fullName>
    </recommendedName>
    <alternativeName>
        <fullName evidence="13">EF-P post-translational modification enzyme B</fullName>
    </alternativeName>
</protein>
<dbReference type="SUPFAM" id="SSF102114">
    <property type="entry name" value="Radical SAM enzymes"/>
    <property type="match status" value="1"/>
</dbReference>
<comment type="similarity">
    <text evidence="4">Belongs to the radical SAM superfamily. KamA family.</text>
</comment>
<comment type="catalytic activity">
    <reaction evidence="1">
        <text>L-lysine = D-beta-lysine</text>
        <dbReference type="Rhea" id="RHEA:44148"/>
        <dbReference type="ChEBI" id="CHEBI:32551"/>
        <dbReference type="ChEBI" id="CHEBI:84138"/>
    </reaction>
</comment>
<dbReference type="InterPro" id="IPR022462">
    <property type="entry name" value="EpmB"/>
</dbReference>
<accession>A0A944M4T5</accession>